<accession>A0A942YJ30</accession>
<dbReference type="Pfam" id="PF01120">
    <property type="entry name" value="Alpha_L_fucos"/>
    <property type="match status" value="1"/>
</dbReference>
<dbReference type="GO" id="GO:0016139">
    <property type="term" value="P:glycoside catabolic process"/>
    <property type="evidence" value="ECO:0007669"/>
    <property type="project" value="TreeGrafter"/>
</dbReference>
<dbReference type="Gene3D" id="3.20.20.80">
    <property type="entry name" value="Glycosidases"/>
    <property type="match status" value="1"/>
</dbReference>
<reference evidence="8 9" key="1">
    <citation type="submission" date="2021-05" db="EMBL/GenBank/DDBJ databases">
        <title>Novel Bacillus species.</title>
        <authorList>
            <person name="Liu G."/>
        </authorList>
    </citation>
    <scope>NUCLEOTIDE SEQUENCE [LARGE SCALE GENOMIC DNA]</scope>
    <source>
        <strain evidence="8 9">FJAT-49732</strain>
    </source>
</reference>
<dbReference type="GO" id="GO:0004560">
    <property type="term" value="F:alpha-L-fucosidase activity"/>
    <property type="evidence" value="ECO:0007669"/>
    <property type="project" value="InterPro"/>
</dbReference>
<evidence type="ECO:0000313" key="9">
    <source>
        <dbReference type="Proteomes" id="UP000682713"/>
    </source>
</evidence>
<name>A0A942YJ30_9BACI</name>
<dbReference type="SUPFAM" id="SSF51445">
    <property type="entry name" value="(Trans)glycosidases"/>
    <property type="match status" value="1"/>
</dbReference>
<dbReference type="GO" id="GO:0005764">
    <property type="term" value="C:lysosome"/>
    <property type="evidence" value="ECO:0007669"/>
    <property type="project" value="TreeGrafter"/>
</dbReference>
<dbReference type="PANTHER" id="PTHR10030">
    <property type="entry name" value="ALPHA-L-FUCOSIDASE"/>
    <property type="match status" value="1"/>
</dbReference>
<evidence type="ECO:0000256" key="1">
    <source>
        <dbReference type="ARBA" id="ARBA00004071"/>
    </source>
</evidence>
<dbReference type="Gene3D" id="2.60.120.260">
    <property type="entry name" value="Galactose-binding domain-like"/>
    <property type="match status" value="1"/>
</dbReference>
<proteinExistence type="inferred from homology"/>
<dbReference type="PANTHER" id="PTHR10030:SF37">
    <property type="entry name" value="ALPHA-L-FUCOSIDASE-RELATED"/>
    <property type="match status" value="1"/>
</dbReference>
<dbReference type="SMART" id="SM00812">
    <property type="entry name" value="Alpha_L_fucos"/>
    <property type="match status" value="1"/>
</dbReference>
<evidence type="ECO:0000256" key="4">
    <source>
        <dbReference type="ARBA" id="ARBA00022729"/>
    </source>
</evidence>
<dbReference type="Proteomes" id="UP000682713">
    <property type="component" value="Unassembled WGS sequence"/>
</dbReference>
<evidence type="ECO:0000256" key="3">
    <source>
        <dbReference type="ARBA" id="ARBA00012662"/>
    </source>
</evidence>
<evidence type="ECO:0000313" key="8">
    <source>
        <dbReference type="EMBL" id="MBS4198212.1"/>
    </source>
</evidence>
<dbReference type="AlphaFoldDB" id="A0A942YJ30"/>
<comment type="function">
    <text evidence="1">Alpha-L-fucosidase is responsible for hydrolyzing the alpha-1,6-linked fucose joined to the reducing-end N-acetylglucosamine of the carbohydrate moieties of glycoproteins.</text>
</comment>
<evidence type="ECO:0000256" key="2">
    <source>
        <dbReference type="ARBA" id="ARBA00007951"/>
    </source>
</evidence>
<dbReference type="GO" id="GO:0006004">
    <property type="term" value="P:fucose metabolic process"/>
    <property type="evidence" value="ECO:0007669"/>
    <property type="project" value="InterPro"/>
</dbReference>
<gene>
    <name evidence="8" type="ORF">KHA93_00875</name>
</gene>
<evidence type="ECO:0000259" key="7">
    <source>
        <dbReference type="Pfam" id="PF01120"/>
    </source>
</evidence>
<keyword evidence="9" id="KW-1185">Reference proteome</keyword>
<feature type="domain" description="Glycoside hydrolase family 29 N-terminal" evidence="7">
    <location>
        <begin position="42"/>
        <end position="306"/>
    </location>
</feature>
<dbReference type="InterPro" id="IPR017853">
    <property type="entry name" value="GH"/>
</dbReference>
<comment type="similarity">
    <text evidence="2">Belongs to the glycosyl hydrolase 29 family.</text>
</comment>
<dbReference type="RefSeq" id="WP_213108993.1">
    <property type="nucleotide sequence ID" value="NZ_JAGYPJ010000001.1"/>
</dbReference>
<evidence type="ECO:0000256" key="5">
    <source>
        <dbReference type="ARBA" id="ARBA00022801"/>
    </source>
</evidence>
<dbReference type="InterPro" id="IPR000933">
    <property type="entry name" value="Glyco_hydro_29"/>
</dbReference>
<keyword evidence="6" id="KW-0326">Glycosidase</keyword>
<dbReference type="PRINTS" id="PR00741">
    <property type="entry name" value="GLHYDRLASE29"/>
</dbReference>
<comment type="caution">
    <text evidence="8">The sequence shown here is derived from an EMBL/GenBank/DDBJ whole genome shotgun (WGS) entry which is preliminary data.</text>
</comment>
<keyword evidence="5" id="KW-0378">Hydrolase</keyword>
<dbReference type="EC" id="3.2.1.51" evidence="3"/>
<organism evidence="8 9">
    <name type="scientific">Lederbergia citrisecunda</name>
    <dbReference type="NCBI Taxonomy" id="2833583"/>
    <lineage>
        <taxon>Bacteria</taxon>
        <taxon>Bacillati</taxon>
        <taxon>Bacillota</taxon>
        <taxon>Bacilli</taxon>
        <taxon>Bacillales</taxon>
        <taxon>Bacillaceae</taxon>
        <taxon>Lederbergia</taxon>
    </lineage>
</organism>
<dbReference type="EMBL" id="JAGYPJ010000001">
    <property type="protein sequence ID" value="MBS4198212.1"/>
    <property type="molecule type" value="Genomic_DNA"/>
</dbReference>
<keyword evidence="4" id="KW-0732">Signal</keyword>
<evidence type="ECO:0000256" key="6">
    <source>
        <dbReference type="ARBA" id="ARBA00023295"/>
    </source>
</evidence>
<protein>
    <recommendedName>
        <fullName evidence="3">alpha-L-fucosidase</fullName>
        <ecNumber evidence="3">3.2.1.51</ecNumber>
    </recommendedName>
</protein>
<sequence length="414" mass="47214">MKTTNLALPSKAQLSWQNLDLGVFCHFGINTFCDQEWGEGTDSPELFNPTELDAAQWVKLAKDAGFKYFVLTAKHHDGFCLWPTATTDYSVKSSPWKNGKGDVVRECAEACKKEGIHFGLYLSPWDRHEPCYEDAEAYDDFYSEQLTELLTQYGPIMEVWFDGAGSEGREYNWERMIGIVKKYQPDAMIFNMGQPTIRWVGNEEGVAPYPCWNTESAAKISMFSDEKVNWLPGTPEWLPAECDVPIRKLHWFWHPNDEESLRSLDELMHIYYNSVGHGTNLLLNLSPDDRGLIPEIDAERLLEFGAEIKRRFSNSLGSISGTGTEIELSLENETTIDHIVLKEDIAFGERVRKFEVSVFIDGEWKIVYEGSAIGHRYIKQIPSNKSTKLKLVVSESVEIPLIKEFSCYCANSLE</sequence>
<dbReference type="InterPro" id="IPR016286">
    <property type="entry name" value="FUC_metazoa-typ"/>
</dbReference>
<dbReference type="InterPro" id="IPR057739">
    <property type="entry name" value="Glyco_hydro_29_N"/>
</dbReference>